<evidence type="ECO:0000313" key="1">
    <source>
        <dbReference type="EMBL" id="KAF7289659.1"/>
    </source>
</evidence>
<dbReference type="OrthoDB" id="3222453at2759"/>
<sequence length="272" mass="29169">MLPSPADIFAMLASPDNGQPQFAPEPNENLPAESREIGITIGDWGFGATVRWRSLATCAAPPTTPCMRIWESRLALNPWTASLDADASSVIPHCPLLTLGGSVQVSFQSAQGAVLVLPVGATREDIRIDLPFRQHIQENADAWYAFATKAGFLPEARGIRNSNNSLFVVTGCDKTSTWALATASRQRGCAEFGVTLSLGGVGEARLVPRFEWQQSATATVRVGGDIGSVQQNQCVFVRGFWVPRSGILERTLKRILGKGGGARNADTSVQFA</sequence>
<organism evidence="1 2">
    <name type="scientific">Mycena chlorophos</name>
    <name type="common">Agaric fungus</name>
    <name type="synonym">Agaricus chlorophos</name>
    <dbReference type="NCBI Taxonomy" id="658473"/>
    <lineage>
        <taxon>Eukaryota</taxon>
        <taxon>Fungi</taxon>
        <taxon>Dikarya</taxon>
        <taxon>Basidiomycota</taxon>
        <taxon>Agaricomycotina</taxon>
        <taxon>Agaricomycetes</taxon>
        <taxon>Agaricomycetidae</taxon>
        <taxon>Agaricales</taxon>
        <taxon>Marasmiineae</taxon>
        <taxon>Mycenaceae</taxon>
        <taxon>Mycena</taxon>
    </lineage>
</organism>
<gene>
    <name evidence="1" type="ORF">HMN09_01328500</name>
</gene>
<protein>
    <submittedName>
        <fullName evidence="1">Uncharacterized protein</fullName>
    </submittedName>
</protein>
<keyword evidence="2" id="KW-1185">Reference proteome</keyword>
<evidence type="ECO:0000313" key="2">
    <source>
        <dbReference type="Proteomes" id="UP000613580"/>
    </source>
</evidence>
<dbReference type="EMBL" id="JACAZE010000028">
    <property type="protein sequence ID" value="KAF7289659.1"/>
    <property type="molecule type" value="Genomic_DNA"/>
</dbReference>
<dbReference type="AlphaFoldDB" id="A0A8H6VVD1"/>
<proteinExistence type="predicted"/>
<name>A0A8H6VVD1_MYCCL</name>
<dbReference type="Proteomes" id="UP000613580">
    <property type="component" value="Unassembled WGS sequence"/>
</dbReference>
<accession>A0A8H6VVD1</accession>
<comment type="caution">
    <text evidence="1">The sequence shown here is derived from an EMBL/GenBank/DDBJ whole genome shotgun (WGS) entry which is preliminary data.</text>
</comment>
<reference evidence="1" key="1">
    <citation type="submission" date="2020-05" db="EMBL/GenBank/DDBJ databases">
        <title>Mycena genomes resolve the evolution of fungal bioluminescence.</title>
        <authorList>
            <person name="Tsai I.J."/>
        </authorList>
    </citation>
    <scope>NUCLEOTIDE SEQUENCE</scope>
    <source>
        <strain evidence="1">110903Hualien_Pintung</strain>
    </source>
</reference>